<sequence>MKMDGNMQMETMEQHLLFHKAMAEDEESFARINGYLDILKDAGSGEKLNDPLDESIRAVFSLVLERGLDPWAIDLEQFARMYSEKVSSNRFDMIVAGRLLLMAWKILNLQSERTRMTAEPPVEVEAVDETDFDFIEEDPMVVPEVSFRRAYVRDEPRPVTMMDLLDAFEEAKKEAEIAEARESARVKIREKAPVRFENKAHQEDDERAVEAVYRRIREMGAGPMPITEFYTSSAEENITVFVSVLHLVRNGLLDVYQTELPYGEITVQIRVPETSVPVEAAAVN</sequence>
<dbReference type="PANTHER" id="PTHR33969:SF2">
    <property type="entry name" value="SEGREGATION AND CONDENSATION PROTEIN A"/>
    <property type="match status" value="1"/>
</dbReference>
<accession>A0A3G3IFT5</accession>
<reference evidence="1 2" key="1">
    <citation type="submission" date="2016-10" db="EMBL/GenBank/DDBJ databases">
        <title>Complete genome of the TMA-utilizing, human hosted archaeon Methanomethylophilus alvus Gen. nov, sp. nov., strain Mx-05, derived from a pure culture.</title>
        <authorList>
            <person name="Brugere J.-F."/>
            <person name="Ben Hania W."/>
            <person name="Chaudhary P.P."/>
            <person name="Gaci N."/>
            <person name="Borrel G."/>
            <person name="Cao Van Tuat L."/>
            <person name="Fardeau M.-L."/>
            <person name="Harris H.M.B."/>
            <person name="O'Toole P.W."/>
            <person name="Ollivier B."/>
        </authorList>
    </citation>
    <scope>NUCLEOTIDE SEQUENCE [LARGE SCALE GENOMIC DNA]</scope>
    <source>
        <strain evidence="1 2">Mx-05</strain>
    </source>
</reference>
<organism evidence="1 2">
    <name type="scientific">Methanomethylophilus alvi</name>
    <dbReference type="NCBI Taxonomy" id="1291540"/>
    <lineage>
        <taxon>Archaea</taxon>
        <taxon>Methanobacteriati</taxon>
        <taxon>Thermoplasmatota</taxon>
        <taxon>Thermoplasmata</taxon>
        <taxon>Methanomassiliicoccales</taxon>
        <taxon>Methanomethylophilaceae</taxon>
        <taxon>Methanomethylophilus</taxon>
    </lineage>
</organism>
<evidence type="ECO:0000313" key="2">
    <source>
        <dbReference type="Proteomes" id="UP000273278"/>
    </source>
</evidence>
<gene>
    <name evidence="1" type="ORF">BKD89_01070</name>
</gene>
<protein>
    <submittedName>
        <fullName evidence="1">Chromosome segregation protein ScpA</fullName>
    </submittedName>
</protein>
<proteinExistence type="predicted"/>
<dbReference type="OMA" id="QMETMEQ"/>
<dbReference type="Proteomes" id="UP000273278">
    <property type="component" value="Chromosome"/>
</dbReference>
<dbReference type="PANTHER" id="PTHR33969">
    <property type="entry name" value="SEGREGATION AND CONDENSATION PROTEIN A"/>
    <property type="match status" value="1"/>
</dbReference>
<dbReference type="EMBL" id="CP017686">
    <property type="protein sequence ID" value="AYQ54414.1"/>
    <property type="molecule type" value="Genomic_DNA"/>
</dbReference>
<dbReference type="InterPro" id="IPR003768">
    <property type="entry name" value="ScpA"/>
</dbReference>
<evidence type="ECO:0000313" key="1">
    <source>
        <dbReference type="EMBL" id="AYQ54414.1"/>
    </source>
</evidence>
<dbReference type="AlphaFoldDB" id="A0A3G3IFT5"/>
<name>A0A3G3IFT5_9ARCH</name>